<feature type="compositionally biased region" description="Gly residues" evidence="12">
    <location>
        <begin position="507"/>
        <end position="519"/>
    </location>
</feature>
<gene>
    <name evidence="14" type="ORF">LELG_00063</name>
</gene>
<dbReference type="PROSITE" id="PS50011">
    <property type="entry name" value="PROTEIN_KINASE_DOM"/>
    <property type="match status" value="1"/>
</dbReference>
<keyword evidence="8" id="KW-0418">Kinase</keyword>
<dbReference type="OrthoDB" id="2018507at2759"/>
<evidence type="ECO:0000256" key="3">
    <source>
        <dbReference type="ARBA" id="ARBA00022490"/>
    </source>
</evidence>
<dbReference type="HOGENOM" id="CLU_011638_4_0_1"/>
<reference evidence="14 15" key="1">
    <citation type="journal article" date="2009" name="Nature">
        <title>Evolution of pathogenicity and sexual reproduction in eight Candida genomes.</title>
        <authorList>
            <person name="Butler G."/>
            <person name="Rasmussen M.D."/>
            <person name="Lin M.F."/>
            <person name="Santos M.A."/>
            <person name="Sakthikumar S."/>
            <person name="Munro C.A."/>
            <person name="Rheinbay E."/>
            <person name="Grabherr M."/>
            <person name="Forche A."/>
            <person name="Reedy J.L."/>
            <person name="Agrafioti I."/>
            <person name="Arnaud M.B."/>
            <person name="Bates S."/>
            <person name="Brown A.J."/>
            <person name="Brunke S."/>
            <person name="Costanzo M.C."/>
            <person name="Fitzpatrick D.A."/>
            <person name="de Groot P.W."/>
            <person name="Harris D."/>
            <person name="Hoyer L.L."/>
            <person name="Hube B."/>
            <person name="Klis F.M."/>
            <person name="Kodira C."/>
            <person name="Lennard N."/>
            <person name="Logue M.E."/>
            <person name="Martin R."/>
            <person name="Neiman A.M."/>
            <person name="Nikolaou E."/>
            <person name="Quail M.A."/>
            <person name="Quinn J."/>
            <person name="Santos M.C."/>
            <person name="Schmitzberger F.F."/>
            <person name="Sherlock G."/>
            <person name="Shah P."/>
            <person name="Silverstein K.A."/>
            <person name="Skrzypek M.S."/>
            <person name="Soll D."/>
            <person name="Staggs R."/>
            <person name="Stansfield I."/>
            <person name="Stumpf M.P."/>
            <person name="Sudbery P.E."/>
            <person name="Srikantha T."/>
            <person name="Zeng Q."/>
            <person name="Berman J."/>
            <person name="Berriman M."/>
            <person name="Heitman J."/>
            <person name="Gow N.A."/>
            <person name="Lorenz M.C."/>
            <person name="Birren B.W."/>
            <person name="Kellis M."/>
            <person name="Cuomo C.A."/>
        </authorList>
    </citation>
    <scope>NUCLEOTIDE SEQUENCE [LARGE SCALE GENOMIC DNA]</scope>
    <source>
        <strain evidence="15">ATCC 11503 / BCRC 21390 / CBS 2605 / JCM 1781 / NBRC 1676 / NRRL YB-4239</strain>
    </source>
</reference>
<feature type="domain" description="Protein kinase" evidence="13">
    <location>
        <begin position="22"/>
        <end position="313"/>
    </location>
</feature>
<feature type="compositionally biased region" description="Basic and acidic residues" evidence="12">
    <location>
        <begin position="577"/>
        <end position="586"/>
    </location>
</feature>
<dbReference type="GO" id="GO:0005737">
    <property type="term" value="C:cytoplasm"/>
    <property type="evidence" value="ECO:0007669"/>
    <property type="project" value="UniProtKB-SubCell"/>
</dbReference>
<dbReference type="KEGG" id="lel:PVL30_000061"/>
<dbReference type="GO" id="GO:0004674">
    <property type="term" value="F:protein serine/threonine kinase activity"/>
    <property type="evidence" value="ECO:0007669"/>
    <property type="project" value="UniProtKB-KW"/>
</dbReference>
<evidence type="ECO:0000256" key="9">
    <source>
        <dbReference type="ARBA" id="ARBA00022840"/>
    </source>
</evidence>
<evidence type="ECO:0000313" key="14">
    <source>
        <dbReference type="EMBL" id="EDK41885.1"/>
    </source>
</evidence>
<keyword evidence="9" id="KW-0067">ATP-binding</keyword>
<dbReference type="OMA" id="TIGVAMC"/>
<dbReference type="PANTHER" id="PTHR22967">
    <property type="entry name" value="SERINE/THREONINE PROTEIN KINASE"/>
    <property type="match status" value="1"/>
</dbReference>
<dbReference type="AlphaFoldDB" id="A5DRS7"/>
<dbReference type="eggNOG" id="KOG1989">
    <property type="taxonomic scope" value="Eukaryota"/>
</dbReference>
<dbReference type="PANTHER" id="PTHR22967:SF57">
    <property type="entry name" value="AUXILIN, ISOFORM A-RELATED"/>
    <property type="match status" value="1"/>
</dbReference>
<dbReference type="FunFam" id="1.10.510.10:FF:000441">
    <property type="entry name" value="Serine/threonine protein kinase"/>
    <property type="match status" value="1"/>
</dbReference>
<evidence type="ECO:0000256" key="5">
    <source>
        <dbReference type="ARBA" id="ARBA00022553"/>
    </source>
</evidence>
<dbReference type="GO" id="GO:0000147">
    <property type="term" value="P:actin cortical patch assembly"/>
    <property type="evidence" value="ECO:0007669"/>
    <property type="project" value="TreeGrafter"/>
</dbReference>
<feature type="compositionally biased region" description="Pro residues" evidence="12">
    <location>
        <begin position="373"/>
        <end position="382"/>
    </location>
</feature>
<keyword evidence="7" id="KW-0547">Nucleotide-binding</keyword>
<dbReference type="InterPro" id="IPR000719">
    <property type="entry name" value="Prot_kinase_dom"/>
</dbReference>
<dbReference type="SMART" id="SM00220">
    <property type="entry name" value="S_TKc"/>
    <property type="match status" value="1"/>
</dbReference>
<dbReference type="GO" id="GO:0007015">
    <property type="term" value="P:actin filament organization"/>
    <property type="evidence" value="ECO:0007669"/>
    <property type="project" value="TreeGrafter"/>
</dbReference>
<evidence type="ECO:0000256" key="12">
    <source>
        <dbReference type="SAM" id="MobiDB-lite"/>
    </source>
</evidence>
<evidence type="ECO:0000259" key="13">
    <source>
        <dbReference type="PROSITE" id="PS50011"/>
    </source>
</evidence>
<dbReference type="Proteomes" id="UP000001996">
    <property type="component" value="Unassembled WGS sequence"/>
</dbReference>
<feature type="compositionally biased region" description="Low complexity" evidence="12">
    <location>
        <begin position="641"/>
        <end position="653"/>
    </location>
</feature>
<feature type="region of interest" description="Disordered" evidence="12">
    <location>
        <begin position="477"/>
        <end position="586"/>
    </location>
</feature>
<keyword evidence="5" id="KW-0597">Phosphoprotein</keyword>
<dbReference type="SUPFAM" id="SSF56112">
    <property type="entry name" value="Protein kinase-like (PK-like)"/>
    <property type="match status" value="1"/>
</dbReference>
<feature type="compositionally biased region" description="Polar residues" evidence="12">
    <location>
        <begin position="554"/>
        <end position="576"/>
    </location>
</feature>
<dbReference type="GeneID" id="5235230"/>
<evidence type="ECO:0000256" key="2">
    <source>
        <dbReference type="ARBA" id="ARBA00012513"/>
    </source>
</evidence>
<feature type="compositionally biased region" description="Low complexity" evidence="12">
    <location>
        <begin position="335"/>
        <end position="350"/>
    </location>
</feature>
<feature type="compositionally biased region" description="Basic and acidic residues" evidence="12">
    <location>
        <begin position="477"/>
        <end position="489"/>
    </location>
</feature>
<comment type="catalytic activity">
    <reaction evidence="10">
        <text>L-threonyl-[protein] + ATP = O-phospho-L-threonyl-[protein] + ADP + H(+)</text>
        <dbReference type="Rhea" id="RHEA:46608"/>
        <dbReference type="Rhea" id="RHEA-COMP:11060"/>
        <dbReference type="Rhea" id="RHEA-COMP:11605"/>
        <dbReference type="ChEBI" id="CHEBI:15378"/>
        <dbReference type="ChEBI" id="CHEBI:30013"/>
        <dbReference type="ChEBI" id="CHEBI:30616"/>
        <dbReference type="ChEBI" id="CHEBI:61977"/>
        <dbReference type="ChEBI" id="CHEBI:456216"/>
        <dbReference type="EC" id="2.7.11.1"/>
    </reaction>
</comment>
<feature type="region of interest" description="Disordered" evidence="12">
    <location>
        <begin position="619"/>
        <end position="653"/>
    </location>
</feature>
<protein>
    <recommendedName>
        <fullName evidence="2">non-specific serine/threonine protein kinase</fullName>
        <ecNumber evidence="2">2.7.11.1</ecNumber>
    </recommendedName>
</protein>
<dbReference type="VEuPathDB" id="FungiDB:LELG_00063"/>
<proteinExistence type="predicted"/>
<dbReference type="STRING" id="379508.A5DRS7"/>
<dbReference type="EMBL" id="CH981524">
    <property type="protein sequence ID" value="EDK41885.1"/>
    <property type="molecule type" value="Genomic_DNA"/>
</dbReference>
<dbReference type="InParanoid" id="A5DRS7"/>
<evidence type="ECO:0000313" key="15">
    <source>
        <dbReference type="Proteomes" id="UP000001996"/>
    </source>
</evidence>
<sequence>MPQPPANAFQQGTRLNVGTHKVSIIKYISAGGFATVYTCNIEPSFQGSNIACLKRVVVPSKWQLSLLRQEVDAMRRLRGNKHIVSYIDSHAARLNTENDVSKEQQYEVLLLMEYCENNGLIDFMNTRLVNKLTEKEIIDIMYQVTIGVAMCHHLRPPLIHRDIKIENVLIDSNHVFKLCDFGSSVNYMLPPKNPLELQLMKDDLMQHTTPQYRAPEMIDLTKGFPIDDKLDIWALGVFLYKLCYYTTPFELPNQTSMQDLERCILNCHQTLRFHDQPGSMFSSRLKNIIKVCLRADPRRRPNALQLLGEIAQMRGDSGVPNVVPTSVLEAREKPQQLSQQPSQLVPRQPSKSQAQLQTQPKKEPILGAKKLSPQPPPPPPTSLKPTADAFSTLDKSKFLNKLDSKIETKHISPFELEPIPSPNRPLSAYFDSGHKHKIYSQGNKSSPAVQDLVRRELQKGYKVADLGPQSTLEFLKTRENEKEVERNESGVKSAWNTLRRISTGGSTNNGGGGGDGRSGGISANNTGASEKSLRRRSIREVLTGSRRSSDENVKNTNSKTQTHTQDQVQLKTQSQAQEHREKENSIQKRMQALLEQSERPNVKKTALGYGKFTDRNVADDINSINESPYSKSLYNKKPQHQQHQQHQQQNHQHNSLLLHLHKHKHKKLSPPKVPVNLSSTRKSLLPESSIGLNKKIPPPKPKKPPTKPRKPTFLKTTGNDGAEEERGKVGNDELLESRRLSVEELSIPDIDDLEKQFAKRFPSYV</sequence>
<accession>A5DRS7</accession>
<dbReference type="Gene3D" id="1.10.510.10">
    <property type="entry name" value="Transferase(Phosphotransferase) domain 1"/>
    <property type="match status" value="1"/>
</dbReference>
<dbReference type="GO" id="GO:0005524">
    <property type="term" value="F:ATP binding"/>
    <property type="evidence" value="ECO:0007669"/>
    <property type="project" value="UniProtKB-KW"/>
</dbReference>
<organism evidence="14 15">
    <name type="scientific">Lodderomyces elongisporus (strain ATCC 11503 / CBS 2605 / JCM 1781 / NBRC 1676 / NRRL YB-4239)</name>
    <name type="common">Yeast</name>
    <name type="synonym">Saccharomyces elongisporus</name>
    <dbReference type="NCBI Taxonomy" id="379508"/>
    <lineage>
        <taxon>Eukaryota</taxon>
        <taxon>Fungi</taxon>
        <taxon>Dikarya</taxon>
        <taxon>Ascomycota</taxon>
        <taxon>Saccharomycotina</taxon>
        <taxon>Pichiomycetes</taxon>
        <taxon>Debaryomycetaceae</taxon>
        <taxon>Candida/Lodderomyces clade</taxon>
        <taxon>Lodderomyces</taxon>
    </lineage>
</organism>
<feature type="compositionally biased region" description="Polar residues" evidence="12">
    <location>
        <begin position="622"/>
        <end position="633"/>
    </location>
</feature>
<evidence type="ECO:0000256" key="6">
    <source>
        <dbReference type="ARBA" id="ARBA00022679"/>
    </source>
</evidence>
<name>A5DRS7_LODEL</name>
<dbReference type="Pfam" id="PF00069">
    <property type="entry name" value="Pkinase"/>
    <property type="match status" value="1"/>
</dbReference>
<dbReference type="FunCoup" id="A5DRS7">
    <property type="interactions" value="223"/>
</dbReference>
<evidence type="ECO:0000256" key="7">
    <source>
        <dbReference type="ARBA" id="ARBA00022741"/>
    </source>
</evidence>
<dbReference type="PROSITE" id="PS00108">
    <property type="entry name" value="PROTEIN_KINASE_ST"/>
    <property type="match status" value="1"/>
</dbReference>
<evidence type="ECO:0000256" key="10">
    <source>
        <dbReference type="ARBA" id="ARBA00047899"/>
    </source>
</evidence>
<feature type="region of interest" description="Disordered" evidence="12">
    <location>
        <begin position="331"/>
        <end position="388"/>
    </location>
</feature>
<evidence type="ECO:0000256" key="1">
    <source>
        <dbReference type="ARBA" id="ARBA00004496"/>
    </source>
</evidence>
<dbReference type="InterPro" id="IPR011009">
    <property type="entry name" value="Kinase-like_dom_sf"/>
</dbReference>
<dbReference type="EC" id="2.7.11.1" evidence="2"/>
<evidence type="ECO:0000256" key="11">
    <source>
        <dbReference type="ARBA" id="ARBA00048679"/>
    </source>
</evidence>
<evidence type="ECO:0000256" key="4">
    <source>
        <dbReference type="ARBA" id="ARBA00022527"/>
    </source>
</evidence>
<keyword evidence="6" id="KW-0808">Transferase</keyword>
<feature type="compositionally biased region" description="Basic residues" evidence="12">
    <location>
        <begin position="700"/>
        <end position="712"/>
    </location>
</feature>
<comment type="catalytic activity">
    <reaction evidence="11">
        <text>L-seryl-[protein] + ATP = O-phospho-L-seryl-[protein] + ADP + H(+)</text>
        <dbReference type="Rhea" id="RHEA:17989"/>
        <dbReference type="Rhea" id="RHEA-COMP:9863"/>
        <dbReference type="Rhea" id="RHEA-COMP:11604"/>
        <dbReference type="ChEBI" id="CHEBI:15378"/>
        <dbReference type="ChEBI" id="CHEBI:29999"/>
        <dbReference type="ChEBI" id="CHEBI:30616"/>
        <dbReference type="ChEBI" id="CHEBI:83421"/>
        <dbReference type="ChEBI" id="CHEBI:456216"/>
        <dbReference type="EC" id="2.7.11.1"/>
    </reaction>
</comment>
<keyword evidence="3" id="KW-0963">Cytoplasm</keyword>
<dbReference type="InterPro" id="IPR008271">
    <property type="entry name" value="Ser/Thr_kinase_AS"/>
</dbReference>
<evidence type="ECO:0000256" key="8">
    <source>
        <dbReference type="ARBA" id="ARBA00022777"/>
    </source>
</evidence>
<feature type="region of interest" description="Disordered" evidence="12">
    <location>
        <begin position="683"/>
        <end position="732"/>
    </location>
</feature>
<keyword evidence="15" id="KW-1185">Reference proteome</keyword>
<keyword evidence="4" id="KW-0723">Serine/threonine-protein kinase</keyword>
<comment type="subcellular location">
    <subcellularLocation>
        <location evidence="1">Cytoplasm</location>
    </subcellularLocation>
</comment>